<comment type="similarity">
    <text evidence="1 2">Belongs to the RNase T2 family.</text>
</comment>
<dbReference type="Pfam" id="PF00445">
    <property type="entry name" value="Ribonuclease_T2"/>
    <property type="match status" value="1"/>
</dbReference>
<feature type="signal peptide" evidence="3">
    <location>
        <begin position="1"/>
        <end position="26"/>
    </location>
</feature>
<accession>A0A562ZHI6</accession>
<keyword evidence="3" id="KW-0732">Signal</keyword>
<dbReference type="PANTHER" id="PTHR11240">
    <property type="entry name" value="RIBONUCLEASE T2"/>
    <property type="match status" value="1"/>
</dbReference>
<comment type="caution">
    <text evidence="4">The sequence shown here is derived from an EMBL/GenBank/DDBJ whole genome shotgun (WGS) entry which is preliminary data.</text>
</comment>
<dbReference type="InterPro" id="IPR001568">
    <property type="entry name" value="RNase_T2-like"/>
</dbReference>
<feature type="chain" id="PRO_5021966077" evidence="3">
    <location>
        <begin position="27"/>
        <end position="254"/>
    </location>
</feature>
<dbReference type="Proteomes" id="UP000318199">
    <property type="component" value="Unassembled WGS sequence"/>
</dbReference>
<gene>
    <name evidence="4" type="ORF">FN976_25720</name>
</gene>
<evidence type="ECO:0000313" key="4">
    <source>
        <dbReference type="EMBL" id="TWO67786.1"/>
    </source>
</evidence>
<dbReference type="RefSeq" id="WP_145896333.1">
    <property type="nucleotide sequence ID" value="NZ_VOBQ01000023.1"/>
</dbReference>
<reference evidence="4 5" key="1">
    <citation type="submission" date="2019-07" db="EMBL/GenBank/DDBJ databases">
        <title>Caenimonas sedimenti sp. nov., isolated from activated sludge.</title>
        <authorList>
            <person name="Xu J."/>
        </authorList>
    </citation>
    <scope>NUCLEOTIDE SEQUENCE [LARGE SCALE GENOMIC DNA]</scope>
    <source>
        <strain evidence="4 5">HX-9-20</strain>
    </source>
</reference>
<evidence type="ECO:0000256" key="2">
    <source>
        <dbReference type="RuleBase" id="RU004328"/>
    </source>
</evidence>
<keyword evidence="5" id="KW-1185">Reference proteome</keyword>
<dbReference type="SUPFAM" id="SSF55895">
    <property type="entry name" value="Ribonuclease Rh-like"/>
    <property type="match status" value="1"/>
</dbReference>
<evidence type="ECO:0000313" key="5">
    <source>
        <dbReference type="Proteomes" id="UP000318199"/>
    </source>
</evidence>
<organism evidence="4 5">
    <name type="scientific">Caenimonas sedimenti</name>
    <dbReference type="NCBI Taxonomy" id="2596921"/>
    <lineage>
        <taxon>Bacteria</taxon>
        <taxon>Pseudomonadati</taxon>
        <taxon>Pseudomonadota</taxon>
        <taxon>Betaproteobacteria</taxon>
        <taxon>Burkholderiales</taxon>
        <taxon>Comamonadaceae</taxon>
        <taxon>Caenimonas</taxon>
    </lineage>
</organism>
<dbReference type="AlphaFoldDB" id="A0A562ZHI6"/>
<proteinExistence type="inferred from homology"/>
<evidence type="ECO:0000256" key="3">
    <source>
        <dbReference type="SAM" id="SignalP"/>
    </source>
</evidence>
<dbReference type="GO" id="GO:0006401">
    <property type="term" value="P:RNA catabolic process"/>
    <property type="evidence" value="ECO:0007669"/>
    <property type="project" value="UniProtKB-ARBA"/>
</dbReference>
<dbReference type="InterPro" id="IPR036430">
    <property type="entry name" value="RNase_T2-like_sf"/>
</dbReference>
<dbReference type="PANTHER" id="PTHR11240:SF22">
    <property type="entry name" value="RIBONUCLEASE T2"/>
    <property type="match status" value="1"/>
</dbReference>
<dbReference type="Gene3D" id="3.90.730.10">
    <property type="entry name" value="Ribonuclease T2-like"/>
    <property type="match status" value="1"/>
</dbReference>
<protein>
    <submittedName>
        <fullName evidence="4">Ribonuclease</fullName>
    </submittedName>
</protein>
<sequence length="254" mass="27979">MRTMTSGAAKLWTGLALFFGLTPGFAQEVCKIPVAIDVPAVRSPDYVNKDKPTDYMALVLSWSPQHCEGQRNQPEEVKKKHAHQCFSVNQFEWVVHGLWPQNAKASSNQDHPRHCNASAALPSDLLKQHLCMMPGVDLMQNEWQAHGTCGWSTGQAYFSDIQKVYGALKRPTTQDMVGSGHGPNRLIDSTARKVKASFLALNPSLEADQLRVNVASGNRLKEIWLCLDNQLKPAACPAGGTPDQQAISVRTPHQ</sequence>
<dbReference type="GO" id="GO:0003723">
    <property type="term" value="F:RNA binding"/>
    <property type="evidence" value="ECO:0007669"/>
    <property type="project" value="InterPro"/>
</dbReference>
<dbReference type="GO" id="GO:0033897">
    <property type="term" value="F:ribonuclease T2 activity"/>
    <property type="evidence" value="ECO:0007669"/>
    <property type="project" value="InterPro"/>
</dbReference>
<dbReference type="PROSITE" id="PS00530">
    <property type="entry name" value="RNASE_T2_1"/>
    <property type="match status" value="1"/>
</dbReference>
<evidence type="ECO:0000256" key="1">
    <source>
        <dbReference type="ARBA" id="ARBA00007469"/>
    </source>
</evidence>
<dbReference type="InterPro" id="IPR018188">
    <property type="entry name" value="RNase_T2_His_AS_1"/>
</dbReference>
<name>A0A562ZHI6_9BURK</name>
<dbReference type="EMBL" id="VOBQ01000023">
    <property type="protein sequence ID" value="TWO67786.1"/>
    <property type="molecule type" value="Genomic_DNA"/>
</dbReference>
<dbReference type="OrthoDB" id="4720638at2"/>